<evidence type="ECO:0000313" key="1">
    <source>
        <dbReference type="EMBL" id="PPU85041.1"/>
    </source>
</evidence>
<name>A0A2P5Z8W9_9XANT</name>
<accession>A0A2P5Z8W9</accession>
<dbReference type="AlphaFoldDB" id="A0A2P5Z8W9"/>
<comment type="caution">
    <text evidence="1">The sequence shown here is derived from an EMBL/GenBank/DDBJ whole genome shotgun (WGS) entry which is preliminary data.</text>
</comment>
<protein>
    <submittedName>
        <fullName evidence="1">Uncharacterized protein</fullName>
    </submittedName>
</protein>
<dbReference type="EMBL" id="MDEK01000001">
    <property type="protein sequence ID" value="PPU85041.1"/>
    <property type="molecule type" value="Genomic_DNA"/>
</dbReference>
<gene>
    <name evidence="1" type="ORF">XsacCFBP4641_00110</name>
</gene>
<organism evidence="1 2">
    <name type="scientific">Xanthomonas sacchari</name>
    <dbReference type="NCBI Taxonomy" id="56458"/>
    <lineage>
        <taxon>Bacteria</taxon>
        <taxon>Pseudomonadati</taxon>
        <taxon>Pseudomonadota</taxon>
        <taxon>Gammaproteobacteria</taxon>
        <taxon>Lysobacterales</taxon>
        <taxon>Lysobacteraceae</taxon>
        <taxon>Xanthomonas</taxon>
    </lineage>
</organism>
<sequence length="114" mass="12239">MSIDVGNVDPIEVGILTPSGRFLVLMDSETQCEGVSATGGRVVITPAISAGMYWDAEGKEHVVAAFSEVGTFRIYVSDNLETEQDGALATKHRYVKQHPSHMVVSAGACQKRKS</sequence>
<dbReference type="RefSeq" id="WP_010344181.1">
    <property type="nucleotide sequence ID" value="NZ_CP132343.1"/>
</dbReference>
<reference evidence="1 2" key="1">
    <citation type="submission" date="2016-08" db="EMBL/GenBank/DDBJ databases">
        <authorList>
            <person name="Seilhamer J.J."/>
        </authorList>
    </citation>
    <scope>NUCLEOTIDE SEQUENCE [LARGE SCALE GENOMIC DNA]</scope>
    <source>
        <strain evidence="1 2">CFBP4641</strain>
    </source>
</reference>
<evidence type="ECO:0000313" key="2">
    <source>
        <dbReference type="Proteomes" id="UP000247346"/>
    </source>
</evidence>
<dbReference type="GeneID" id="93879929"/>
<dbReference type="Proteomes" id="UP000247346">
    <property type="component" value="Unassembled WGS sequence"/>
</dbReference>
<proteinExistence type="predicted"/>